<evidence type="ECO:0000313" key="10">
    <source>
        <dbReference type="EMBL" id="BBO78088.1"/>
    </source>
</evidence>
<evidence type="ECO:0000256" key="1">
    <source>
        <dbReference type="ARBA" id="ARBA00001974"/>
    </source>
</evidence>
<dbReference type="CDD" id="cd00537">
    <property type="entry name" value="MTHFR"/>
    <property type="match status" value="1"/>
</dbReference>
<proteinExistence type="inferred from homology"/>
<dbReference type="SUPFAM" id="SSF51730">
    <property type="entry name" value="FAD-linked oxidoreductase"/>
    <property type="match status" value="1"/>
</dbReference>
<dbReference type="GO" id="GO:0035999">
    <property type="term" value="P:tetrahydrofolate interconversion"/>
    <property type="evidence" value="ECO:0007669"/>
    <property type="project" value="UniProtKB-UniPathway"/>
</dbReference>
<evidence type="ECO:0000256" key="9">
    <source>
        <dbReference type="RuleBase" id="RU003862"/>
    </source>
</evidence>
<dbReference type="GO" id="GO:0071949">
    <property type="term" value="F:FAD binding"/>
    <property type="evidence" value="ECO:0007669"/>
    <property type="project" value="TreeGrafter"/>
</dbReference>
<dbReference type="EMBL" id="AP021875">
    <property type="protein sequence ID" value="BBO78088.1"/>
    <property type="molecule type" value="Genomic_DNA"/>
</dbReference>
<dbReference type="InterPro" id="IPR029041">
    <property type="entry name" value="FAD-linked_oxidoreductase-like"/>
</dbReference>
<comment type="pathway">
    <text evidence="2 9">One-carbon metabolism; tetrahydrofolate interconversion.</text>
</comment>
<evidence type="ECO:0000256" key="8">
    <source>
        <dbReference type="ARBA" id="ARBA00048628"/>
    </source>
</evidence>
<evidence type="ECO:0000256" key="2">
    <source>
        <dbReference type="ARBA" id="ARBA00004777"/>
    </source>
</evidence>
<dbReference type="OrthoDB" id="9803687at2"/>
<evidence type="ECO:0000256" key="6">
    <source>
        <dbReference type="ARBA" id="ARBA00023002"/>
    </source>
</evidence>
<dbReference type="GO" id="GO:0009086">
    <property type="term" value="P:methionine biosynthetic process"/>
    <property type="evidence" value="ECO:0007669"/>
    <property type="project" value="TreeGrafter"/>
</dbReference>
<dbReference type="InterPro" id="IPR003171">
    <property type="entry name" value="Mehydrof_redctse-like"/>
</dbReference>
<evidence type="ECO:0000256" key="7">
    <source>
        <dbReference type="ARBA" id="ARBA00034478"/>
    </source>
</evidence>
<dbReference type="RefSeq" id="WP_155306759.1">
    <property type="nucleotide sequence ID" value="NZ_AP021875.1"/>
</dbReference>
<dbReference type="GO" id="GO:0106312">
    <property type="term" value="F:methylenetetrahydrofolate reductase (NADH) activity"/>
    <property type="evidence" value="ECO:0007669"/>
    <property type="project" value="UniProtKB-EC"/>
</dbReference>
<evidence type="ECO:0000313" key="11">
    <source>
        <dbReference type="Proteomes" id="UP000427769"/>
    </source>
</evidence>
<comment type="catalytic activity">
    <reaction evidence="8">
        <text>(6S)-5-methyl-5,6,7,8-tetrahydrofolate + NAD(+) = (6R)-5,10-methylene-5,6,7,8-tetrahydrofolate + NADH + H(+)</text>
        <dbReference type="Rhea" id="RHEA:19821"/>
        <dbReference type="ChEBI" id="CHEBI:15378"/>
        <dbReference type="ChEBI" id="CHEBI:15636"/>
        <dbReference type="ChEBI" id="CHEBI:18608"/>
        <dbReference type="ChEBI" id="CHEBI:57540"/>
        <dbReference type="ChEBI" id="CHEBI:57945"/>
        <dbReference type="EC" id="1.5.1.54"/>
    </reaction>
    <physiologicalReaction direction="right-to-left" evidence="8">
        <dbReference type="Rhea" id="RHEA:19823"/>
    </physiologicalReaction>
</comment>
<keyword evidence="6 9" id="KW-0560">Oxidoreductase</keyword>
<keyword evidence="4 9" id="KW-0285">Flavoprotein</keyword>
<keyword evidence="11" id="KW-1185">Reference proteome</keyword>
<dbReference type="Pfam" id="PF02219">
    <property type="entry name" value="MTHFR"/>
    <property type="match status" value="1"/>
</dbReference>
<comment type="cofactor">
    <cofactor evidence="1 9">
        <name>FAD</name>
        <dbReference type="ChEBI" id="CHEBI:57692"/>
    </cofactor>
</comment>
<dbReference type="PANTHER" id="PTHR45754:SF3">
    <property type="entry name" value="METHYLENETETRAHYDROFOLATE REDUCTASE (NADPH)"/>
    <property type="match status" value="1"/>
</dbReference>
<evidence type="ECO:0000256" key="5">
    <source>
        <dbReference type="ARBA" id="ARBA00022827"/>
    </source>
</evidence>
<gene>
    <name evidence="10" type="ORF">DSCW_55050</name>
</gene>
<organism evidence="10 11">
    <name type="scientific">Desulfosarcina widdelii</name>
    <dbReference type="NCBI Taxonomy" id="947919"/>
    <lineage>
        <taxon>Bacteria</taxon>
        <taxon>Pseudomonadati</taxon>
        <taxon>Thermodesulfobacteriota</taxon>
        <taxon>Desulfobacteria</taxon>
        <taxon>Desulfobacterales</taxon>
        <taxon>Desulfosarcinaceae</taxon>
        <taxon>Desulfosarcina</taxon>
    </lineage>
</organism>
<reference evidence="10 11" key="1">
    <citation type="submission" date="2019-11" db="EMBL/GenBank/DDBJ databases">
        <title>Comparative genomics of hydrocarbon-degrading Desulfosarcina strains.</title>
        <authorList>
            <person name="Watanabe M."/>
            <person name="Kojima H."/>
            <person name="Fukui M."/>
        </authorList>
    </citation>
    <scope>NUCLEOTIDE SEQUENCE [LARGE SCALE GENOMIC DNA]</scope>
    <source>
        <strain evidence="10 11">PP31</strain>
    </source>
</reference>
<dbReference type="Proteomes" id="UP000427769">
    <property type="component" value="Chromosome"/>
</dbReference>
<evidence type="ECO:0000256" key="4">
    <source>
        <dbReference type="ARBA" id="ARBA00022630"/>
    </source>
</evidence>
<dbReference type="GO" id="GO:0005829">
    <property type="term" value="C:cytosol"/>
    <property type="evidence" value="ECO:0007669"/>
    <property type="project" value="TreeGrafter"/>
</dbReference>
<dbReference type="UniPathway" id="UPA00193"/>
<keyword evidence="5 9" id="KW-0274">FAD</keyword>
<accession>A0A5K7ZAJ5</accession>
<dbReference type="AlphaFoldDB" id="A0A5K7ZAJ5"/>
<name>A0A5K7ZAJ5_9BACT</name>
<sequence>MNMNTESFVVTIEVVPPDGPDATSVLDALRPLAKLPFYGFSVATNPVAKPRMSAMALCALIRQRTGKPAILHLTTRDHNRLGLQGELWGARALGIDTVLAATGDFVALKDRHYTSTVRDADVYELVGMARKAGMHTGVVFDRHPETNGLERAVAHLKRKVEAGAQFAVTQPVYDEAGADEITTVTRDLGIPVVMGILPLRTPRHAEFLHTKVAGIAVPEALRKRLHEAADPIAEGVANAREIFALARSRFAGACIMPPFDHYEIMPEILQI</sequence>
<dbReference type="Gene3D" id="3.20.20.220">
    <property type="match status" value="1"/>
</dbReference>
<comment type="pathway">
    <text evidence="7">Amino-acid biosynthesis; L-methionine biosynthesis via de novo pathway.</text>
</comment>
<evidence type="ECO:0000256" key="3">
    <source>
        <dbReference type="ARBA" id="ARBA00006743"/>
    </source>
</evidence>
<dbReference type="KEGG" id="dwd:DSCW_55050"/>
<comment type="similarity">
    <text evidence="3 9">Belongs to the methylenetetrahydrofolate reductase family.</text>
</comment>
<dbReference type="PANTHER" id="PTHR45754">
    <property type="entry name" value="METHYLENETETRAHYDROFOLATE REDUCTASE"/>
    <property type="match status" value="1"/>
</dbReference>
<protein>
    <recommendedName>
        <fullName evidence="9">Methylenetetrahydrofolate reductase</fullName>
    </recommendedName>
</protein>